<organism evidence="3 4">
    <name type="scientific">Adhaeribacter swui</name>
    <dbReference type="NCBI Taxonomy" id="2086471"/>
    <lineage>
        <taxon>Bacteria</taxon>
        <taxon>Pseudomonadati</taxon>
        <taxon>Bacteroidota</taxon>
        <taxon>Cytophagia</taxon>
        <taxon>Cytophagales</taxon>
        <taxon>Hymenobacteraceae</taxon>
        <taxon>Adhaeribacter</taxon>
    </lineage>
</organism>
<dbReference type="PANTHER" id="PTHR40459">
    <property type="entry name" value="CONSERVED HYPOTHETICAL ALANINE AND LEUCINE RICH PROTEIN"/>
    <property type="match status" value="1"/>
</dbReference>
<dbReference type="EMBL" id="CP055156">
    <property type="protein sequence ID" value="QNF32928.1"/>
    <property type="molecule type" value="Genomic_DNA"/>
</dbReference>
<evidence type="ECO:0000259" key="2">
    <source>
        <dbReference type="Pfam" id="PF10728"/>
    </source>
</evidence>
<dbReference type="SUPFAM" id="SSF48179">
    <property type="entry name" value="6-phosphogluconate dehydrogenase C-terminal domain-like"/>
    <property type="match status" value="1"/>
</dbReference>
<dbReference type="KEGG" id="aswu:HUW51_09350"/>
<dbReference type="InterPro" id="IPR028939">
    <property type="entry name" value="P5C_Rdtase_cat_N"/>
</dbReference>
<dbReference type="Proteomes" id="UP000515237">
    <property type="component" value="Chromosome"/>
</dbReference>
<feature type="domain" description="DUF2520" evidence="2">
    <location>
        <begin position="131"/>
        <end position="255"/>
    </location>
</feature>
<dbReference type="SUPFAM" id="SSF51735">
    <property type="entry name" value="NAD(P)-binding Rossmann-fold domains"/>
    <property type="match status" value="1"/>
</dbReference>
<dbReference type="InterPro" id="IPR018931">
    <property type="entry name" value="DUF2520"/>
</dbReference>
<feature type="domain" description="Pyrroline-5-carboxylate reductase catalytic N-terminal" evidence="1">
    <location>
        <begin position="7"/>
        <end position="83"/>
    </location>
</feature>
<keyword evidence="4" id="KW-1185">Reference proteome</keyword>
<sequence>MASPLSVALIGAGNVAWHLGRALEQAGNHVVLVYSRTLVKAEFLSETLLHAHPTQNPDFSLVAADVFIIALKDDVVVEFLKKAVFPRSSLVVHTSGSLPLTIFEQHAAIRGGVFYPVQTFSRAVAMDLKQTPIGIEASTPDDVSLLKNLAFSISEKVFDLPSDARKVIHLAAVFACNFTNHLLGISHDLLTQQQLNFTVLQPLVTETIQKAFAHAPFQVQTGPAVRFDQKIIEQHQQLLQDKPDYAEVYALLTEHIQKKAQEIAKLDQ</sequence>
<dbReference type="Gene3D" id="1.10.1040.20">
    <property type="entry name" value="ProC-like, C-terminal domain"/>
    <property type="match status" value="1"/>
</dbReference>
<dbReference type="Pfam" id="PF10728">
    <property type="entry name" value="DUF2520"/>
    <property type="match status" value="1"/>
</dbReference>
<proteinExistence type="predicted"/>
<dbReference type="InterPro" id="IPR036291">
    <property type="entry name" value="NAD(P)-bd_dom_sf"/>
</dbReference>
<protein>
    <submittedName>
        <fullName evidence="3">DUF2520 domain-containing protein</fullName>
    </submittedName>
</protein>
<dbReference type="AlphaFoldDB" id="A0A7G7G6Z4"/>
<evidence type="ECO:0000259" key="1">
    <source>
        <dbReference type="Pfam" id="PF03807"/>
    </source>
</evidence>
<dbReference type="PANTHER" id="PTHR40459:SF1">
    <property type="entry name" value="CONSERVED HYPOTHETICAL ALANINE AND LEUCINE RICH PROTEIN"/>
    <property type="match status" value="1"/>
</dbReference>
<name>A0A7G7G6Z4_9BACT</name>
<gene>
    <name evidence="3" type="ORF">HUW51_09350</name>
</gene>
<dbReference type="InterPro" id="IPR008927">
    <property type="entry name" value="6-PGluconate_DH-like_C_sf"/>
</dbReference>
<dbReference type="RefSeq" id="WP_185273707.1">
    <property type="nucleotide sequence ID" value="NZ_CP055156.1"/>
</dbReference>
<dbReference type="Pfam" id="PF03807">
    <property type="entry name" value="F420_oxidored"/>
    <property type="match status" value="1"/>
</dbReference>
<dbReference type="InterPro" id="IPR037108">
    <property type="entry name" value="TM1727-like_C_sf"/>
</dbReference>
<reference evidence="3 4" key="1">
    <citation type="journal article" date="2018" name="Int. J. Syst. Evol. Microbiol.">
        <title>Adhaeribacter swui sp. nov., isolated from wet mud.</title>
        <authorList>
            <person name="Kim D.U."/>
            <person name="Kim K.W."/>
            <person name="Kang M.S."/>
            <person name="Kim J.Y."/>
            <person name="Jang J.H."/>
            <person name="Kim M.K."/>
        </authorList>
    </citation>
    <scope>NUCLEOTIDE SEQUENCE [LARGE SCALE GENOMIC DNA]</scope>
    <source>
        <strain evidence="3 4">KCTC 52873</strain>
    </source>
</reference>
<evidence type="ECO:0000313" key="3">
    <source>
        <dbReference type="EMBL" id="QNF32928.1"/>
    </source>
</evidence>
<evidence type="ECO:0000313" key="4">
    <source>
        <dbReference type="Proteomes" id="UP000515237"/>
    </source>
</evidence>
<dbReference type="Gene3D" id="3.40.50.720">
    <property type="entry name" value="NAD(P)-binding Rossmann-like Domain"/>
    <property type="match status" value="1"/>
</dbReference>
<accession>A0A7G7G6Z4</accession>